<evidence type="ECO:0000313" key="11">
    <source>
        <dbReference type="Ensembl" id="ENSCSRP00000011559.1"/>
    </source>
</evidence>
<dbReference type="AlphaFoldDB" id="A0A8C3XNR8"/>
<keyword evidence="4" id="KW-0677">Repeat</keyword>
<comment type="similarity">
    <text evidence="2">Belongs to the NLRP family.</text>
</comment>
<dbReference type="SUPFAM" id="SSF52047">
    <property type="entry name" value="RNI-like"/>
    <property type="match status" value="1"/>
</dbReference>
<dbReference type="InterPro" id="IPR007111">
    <property type="entry name" value="NACHT_NTPase"/>
</dbReference>
<organism evidence="11 12">
    <name type="scientific">Chelydra serpentina</name>
    <name type="common">Snapping turtle</name>
    <name type="synonym">Testudo serpentina</name>
    <dbReference type="NCBI Taxonomy" id="8475"/>
    <lineage>
        <taxon>Eukaryota</taxon>
        <taxon>Metazoa</taxon>
        <taxon>Chordata</taxon>
        <taxon>Craniata</taxon>
        <taxon>Vertebrata</taxon>
        <taxon>Euteleostomi</taxon>
        <taxon>Archelosauria</taxon>
        <taxon>Testudinata</taxon>
        <taxon>Testudines</taxon>
        <taxon>Cryptodira</taxon>
        <taxon>Durocryptodira</taxon>
        <taxon>Americhelydia</taxon>
        <taxon>Chelydroidea</taxon>
        <taxon>Chelydridae</taxon>
        <taxon>Chelydra</taxon>
    </lineage>
</organism>
<dbReference type="Ensembl" id="ENSCSRT00000011998.1">
    <property type="protein sequence ID" value="ENSCSRP00000011559.1"/>
    <property type="gene ID" value="ENSCSRG00000007939.1"/>
</dbReference>
<dbReference type="GO" id="GO:0045087">
    <property type="term" value="P:innate immune response"/>
    <property type="evidence" value="ECO:0007669"/>
    <property type="project" value="UniProtKB-KW"/>
</dbReference>
<dbReference type="FunFam" id="3.40.50.300:FF:000442">
    <property type="entry name" value="NACHT, LRR and PYD domains-containing protein 3"/>
    <property type="match status" value="1"/>
</dbReference>
<evidence type="ECO:0000259" key="10">
    <source>
        <dbReference type="PROSITE" id="PS50837"/>
    </source>
</evidence>
<accession>A0A8C3XNR8</accession>
<comment type="subcellular location">
    <subcellularLocation>
        <location evidence="1">Inflammasome</location>
    </subcellularLocation>
</comment>
<dbReference type="InterPro" id="IPR001611">
    <property type="entry name" value="Leu-rich_rpt"/>
</dbReference>
<dbReference type="Gene3D" id="3.80.10.10">
    <property type="entry name" value="Ribonuclease Inhibitor"/>
    <property type="match status" value="2"/>
</dbReference>
<dbReference type="Pfam" id="PF13516">
    <property type="entry name" value="LRR_6"/>
    <property type="match status" value="6"/>
</dbReference>
<reference evidence="11" key="2">
    <citation type="submission" date="2025-09" db="UniProtKB">
        <authorList>
            <consortium name="Ensembl"/>
        </authorList>
    </citation>
    <scope>IDENTIFICATION</scope>
</reference>
<keyword evidence="7" id="KW-0832">Ubl conjugation</keyword>
<evidence type="ECO:0000256" key="7">
    <source>
        <dbReference type="ARBA" id="ARBA00022843"/>
    </source>
</evidence>
<dbReference type="PANTHER" id="PTHR45690">
    <property type="entry name" value="NACHT, LRR AND PYD DOMAINS-CONTAINING PROTEIN 12"/>
    <property type="match status" value="1"/>
</dbReference>
<name>A0A8C3XNR8_CHESE</name>
<dbReference type="Proteomes" id="UP000694403">
    <property type="component" value="Unplaced"/>
</dbReference>
<feature type="domain" description="NACHT" evidence="10">
    <location>
        <begin position="88"/>
        <end position="293"/>
    </location>
</feature>
<dbReference type="GO" id="GO:0005829">
    <property type="term" value="C:cytosol"/>
    <property type="evidence" value="ECO:0007669"/>
    <property type="project" value="UniProtKB-SubCell"/>
</dbReference>
<proteinExistence type="inferred from homology"/>
<evidence type="ECO:0000256" key="9">
    <source>
        <dbReference type="ARBA" id="ARBA00023233"/>
    </source>
</evidence>
<dbReference type="Pfam" id="PF17776">
    <property type="entry name" value="NLRC4_HD2"/>
    <property type="match status" value="1"/>
</dbReference>
<evidence type="ECO:0000256" key="1">
    <source>
        <dbReference type="ARBA" id="ARBA00004110"/>
    </source>
</evidence>
<evidence type="ECO:0000256" key="6">
    <source>
        <dbReference type="ARBA" id="ARBA00022840"/>
    </source>
</evidence>
<dbReference type="GO" id="GO:0005524">
    <property type="term" value="F:ATP binding"/>
    <property type="evidence" value="ECO:0007669"/>
    <property type="project" value="UniProtKB-KW"/>
</dbReference>
<dbReference type="InterPro" id="IPR050637">
    <property type="entry name" value="NLRP_innate_immun_reg"/>
</dbReference>
<keyword evidence="9" id="KW-1271">Inflammasome</keyword>
<dbReference type="Pfam" id="PF05729">
    <property type="entry name" value="NACHT"/>
    <property type="match status" value="1"/>
</dbReference>
<evidence type="ECO:0000256" key="5">
    <source>
        <dbReference type="ARBA" id="ARBA00022741"/>
    </source>
</evidence>
<dbReference type="PANTHER" id="PTHR45690:SF19">
    <property type="entry name" value="NACHT, LRR AND PYD DOMAINS-CONTAINING PROTEIN 3"/>
    <property type="match status" value="1"/>
</dbReference>
<dbReference type="GO" id="GO:0006954">
    <property type="term" value="P:inflammatory response"/>
    <property type="evidence" value="ECO:0007669"/>
    <property type="project" value="UniProtKB-KW"/>
</dbReference>
<evidence type="ECO:0000256" key="2">
    <source>
        <dbReference type="ARBA" id="ARBA00008665"/>
    </source>
</evidence>
<protein>
    <recommendedName>
        <fullName evidence="10">NACHT domain-containing protein</fullName>
    </recommendedName>
</protein>
<keyword evidence="6" id="KW-0067">ATP-binding</keyword>
<keyword evidence="8" id="KW-0395">Inflammatory response</keyword>
<dbReference type="InterPro" id="IPR032675">
    <property type="entry name" value="LRR_dom_sf"/>
</dbReference>
<evidence type="ECO:0000256" key="3">
    <source>
        <dbReference type="ARBA" id="ARBA00022490"/>
    </source>
</evidence>
<evidence type="ECO:0000256" key="8">
    <source>
        <dbReference type="ARBA" id="ARBA00023198"/>
    </source>
</evidence>
<evidence type="ECO:0000313" key="12">
    <source>
        <dbReference type="Proteomes" id="UP000694403"/>
    </source>
</evidence>
<reference evidence="11" key="1">
    <citation type="submission" date="2025-08" db="UniProtKB">
        <authorList>
            <consortium name="Ensembl"/>
        </authorList>
    </citation>
    <scope>IDENTIFICATION</scope>
</reference>
<evidence type="ECO:0000256" key="4">
    <source>
        <dbReference type="ARBA" id="ARBA00022737"/>
    </source>
</evidence>
<dbReference type="Gene3D" id="3.40.50.300">
    <property type="entry name" value="P-loop containing nucleotide triphosphate hydrolases"/>
    <property type="match status" value="1"/>
</dbReference>
<keyword evidence="12" id="KW-1185">Reference proteome</keyword>
<dbReference type="Pfam" id="PF17779">
    <property type="entry name" value="WHD_NOD2"/>
    <property type="match status" value="1"/>
</dbReference>
<dbReference type="PROSITE" id="PS50837">
    <property type="entry name" value="NACHT"/>
    <property type="match status" value="1"/>
</dbReference>
<dbReference type="SUPFAM" id="SSF52540">
    <property type="entry name" value="P-loop containing nucleoside triphosphate hydrolases"/>
    <property type="match status" value="1"/>
</dbReference>
<keyword evidence="5" id="KW-0547">Nucleotide-binding</keyword>
<keyword evidence="3" id="KW-0963">Cytoplasm</keyword>
<dbReference type="InterPro" id="IPR041075">
    <property type="entry name" value="NOD1/2_WH"/>
</dbReference>
<dbReference type="InterPro" id="IPR041267">
    <property type="entry name" value="NLRP_HD2"/>
</dbReference>
<sequence>MNGKISRKESDAAEHGAGEEVELLVKYREHIKNKYSAIKDMNARLGENVKEHEIMALGRRHAEIMTKHASPITIGDLFESDEMGQSPQIVVLQGAAGIGKTLTAKKIMLDWANEELYQNRFDYIFYINCREINFDRERGSVEDLILKNCPDHNAPTKEILMTPEKLLFIIDGFDELRFSFNQPTSNECSDPCEKQPVEITLNSLFRKKVLLKSYLLITTRPIALEKLGQCLKDERYAEILGFSENERKEYFYKFFEKEEQARKAFNFVKDNEMLFTMCFVPSACWIICTVLKQQMEAGEELARTSNTITGVYMLSLFNLLEGHSNNSKQQVQGNLKGLCSLAADGIWRENILFEEEDVKKYGLDKPDSLFLNENIFQKGIDCECVYSFIHLSFQEFFAALFYVLEKEETVKKSETAIQPVEKLFEKCGKSKNYLMLTVRFLFGLLNKNRMEEMEKNLSCKFSPKLKNNVLTWVKEKPFSSLFNYDKLSSDKETTIFYLDYFYCLYEIQETEFVKSAMNHFTELKLTRHTFTKMDQIVLQFCIKNCSKLESLWLENCMFLTEDLNEDSSGPCEKCPFSLFRAQHQDEPHHSPIFLLCQALKDSNCNLKKLWGWWAGSPVRTAMTSPLHTVIPLLCVFLSCSLGRCDLTDAGCGDLSAVLRANQSLTELELSYNKLGDAVVQLLCEILKHPNCKLQRLGLAGCYLTDAASADLATVLRTSQSLTELDLSGNNPGDAGVQLLCEALKHPNCKLQRLGLRSCHLTDTDCGDLAAVLSTNQSLIELDLSGNNPGDAGVRLLCEALKHPNCKLQRLDLYICRLKDADCEYLTAVLRTSQSLTELQLGANRLRDSGVQLLCEGLKHPNCKVQRLSFLRGRLTGACCEDLAAVFRANESLTELDLSYNNLRDGGMQLLCKGLTHPNCKLQRLELQGCFLTHVCCGDLAAVFRTNHSLTELNLSENKLGDAGVKLLCEGLKKTCKLQTESQHQFEETPFEVQPAGDGVVCLQLQTGQVTVLDSL</sequence>
<dbReference type="InterPro" id="IPR027417">
    <property type="entry name" value="P-loop_NTPase"/>
</dbReference>
<dbReference type="CDD" id="cd00116">
    <property type="entry name" value="LRR_RI"/>
    <property type="match status" value="1"/>
</dbReference>
<dbReference type="SMART" id="SM00368">
    <property type="entry name" value="LRR_RI"/>
    <property type="match status" value="11"/>
</dbReference>